<sequence length="271" mass="30109">MQEATPSKEGHTQPLSIEHVPDVEAAHLPQTPSEPSGVAVKLPGTPSKYSVPTDLDVKFDDGTVVRSHAVVLAIASPVFGEMLTTETGKLRSELMLPGKLATEFQMFSQALLPAGLRPSSVTEESQYLVLVRWANEFEVDALKTVCEDHLIKDIPVKSGSLKHALQYRLLRRRAQCIRHMVPELKIYIEEIGLLATEQTQEDLAAIWPRICEGANVRLFRMPPVEQVNAMWPFVCASVRLQAVSAVEHIHTGISKVAGDTTLSFFDRFVFW</sequence>
<evidence type="ECO:0000313" key="3">
    <source>
        <dbReference type="EMBL" id="KAL1524849.1"/>
    </source>
</evidence>
<accession>A0AB34JRS2</accession>
<organism evidence="3 4">
    <name type="scientific">Prymnesium parvum</name>
    <name type="common">Toxic golden alga</name>
    <dbReference type="NCBI Taxonomy" id="97485"/>
    <lineage>
        <taxon>Eukaryota</taxon>
        <taxon>Haptista</taxon>
        <taxon>Haptophyta</taxon>
        <taxon>Prymnesiophyceae</taxon>
        <taxon>Prymnesiales</taxon>
        <taxon>Prymnesiaceae</taxon>
        <taxon>Prymnesium</taxon>
    </lineage>
</organism>
<feature type="compositionally biased region" description="Basic and acidic residues" evidence="1">
    <location>
        <begin position="1"/>
        <end position="11"/>
    </location>
</feature>
<evidence type="ECO:0000313" key="4">
    <source>
        <dbReference type="Proteomes" id="UP001515480"/>
    </source>
</evidence>
<dbReference type="SUPFAM" id="SSF54695">
    <property type="entry name" value="POZ domain"/>
    <property type="match status" value="1"/>
</dbReference>
<feature type="domain" description="BTB" evidence="2">
    <location>
        <begin position="53"/>
        <end position="111"/>
    </location>
</feature>
<gene>
    <name evidence="3" type="ORF">AB1Y20_019729</name>
</gene>
<proteinExistence type="predicted"/>
<dbReference type="Pfam" id="PF00651">
    <property type="entry name" value="BTB"/>
    <property type="match status" value="1"/>
</dbReference>
<evidence type="ECO:0000259" key="2">
    <source>
        <dbReference type="PROSITE" id="PS50097"/>
    </source>
</evidence>
<evidence type="ECO:0000256" key="1">
    <source>
        <dbReference type="SAM" id="MobiDB-lite"/>
    </source>
</evidence>
<feature type="region of interest" description="Disordered" evidence="1">
    <location>
        <begin position="1"/>
        <end position="45"/>
    </location>
</feature>
<dbReference type="InterPro" id="IPR000210">
    <property type="entry name" value="BTB/POZ_dom"/>
</dbReference>
<protein>
    <recommendedName>
        <fullName evidence="2">BTB domain-containing protein</fullName>
    </recommendedName>
</protein>
<dbReference type="Proteomes" id="UP001515480">
    <property type="component" value="Unassembled WGS sequence"/>
</dbReference>
<name>A0AB34JRS2_PRYPA</name>
<dbReference type="InterPro" id="IPR011333">
    <property type="entry name" value="SKP1/BTB/POZ_sf"/>
</dbReference>
<dbReference type="AlphaFoldDB" id="A0AB34JRS2"/>
<keyword evidence="4" id="KW-1185">Reference proteome</keyword>
<reference evidence="3 4" key="1">
    <citation type="journal article" date="2024" name="Science">
        <title>Giant polyketide synthase enzymes in the biosynthesis of giant marine polyether toxins.</title>
        <authorList>
            <person name="Fallon T.R."/>
            <person name="Shende V.V."/>
            <person name="Wierzbicki I.H."/>
            <person name="Pendleton A.L."/>
            <person name="Watervoot N.F."/>
            <person name="Auber R.P."/>
            <person name="Gonzalez D.J."/>
            <person name="Wisecaver J.H."/>
            <person name="Moore B.S."/>
        </authorList>
    </citation>
    <scope>NUCLEOTIDE SEQUENCE [LARGE SCALE GENOMIC DNA]</scope>
    <source>
        <strain evidence="3 4">12B1</strain>
    </source>
</reference>
<comment type="caution">
    <text evidence="3">The sequence shown here is derived from an EMBL/GenBank/DDBJ whole genome shotgun (WGS) entry which is preliminary data.</text>
</comment>
<dbReference type="PROSITE" id="PS50097">
    <property type="entry name" value="BTB"/>
    <property type="match status" value="1"/>
</dbReference>
<dbReference type="EMBL" id="JBGBPQ010000004">
    <property type="protein sequence ID" value="KAL1524849.1"/>
    <property type="molecule type" value="Genomic_DNA"/>
</dbReference>
<dbReference type="Gene3D" id="3.30.710.10">
    <property type="entry name" value="Potassium Channel Kv1.1, Chain A"/>
    <property type="match status" value="1"/>
</dbReference>